<evidence type="ECO:0000313" key="1">
    <source>
        <dbReference type="EMBL" id="KAG5623908.1"/>
    </source>
</evidence>
<organism evidence="1 2">
    <name type="scientific">Solanum commersonii</name>
    <name type="common">Commerson's wild potato</name>
    <name type="synonym">Commerson's nightshade</name>
    <dbReference type="NCBI Taxonomy" id="4109"/>
    <lineage>
        <taxon>Eukaryota</taxon>
        <taxon>Viridiplantae</taxon>
        <taxon>Streptophyta</taxon>
        <taxon>Embryophyta</taxon>
        <taxon>Tracheophyta</taxon>
        <taxon>Spermatophyta</taxon>
        <taxon>Magnoliopsida</taxon>
        <taxon>eudicotyledons</taxon>
        <taxon>Gunneridae</taxon>
        <taxon>Pentapetalae</taxon>
        <taxon>asterids</taxon>
        <taxon>lamiids</taxon>
        <taxon>Solanales</taxon>
        <taxon>Solanaceae</taxon>
        <taxon>Solanoideae</taxon>
        <taxon>Solaneae</taxon>
        <taxon>Solanum</taxon>
    </lineage>
</organism>
<accession>A0A9J6AHU8</accession>
<feature type="non-terminal residue" evidence="1">
    <location>
        <position position="122"/>
    </location>
</feature>
<dbReference type="AlphaFoldDB" id="A0A9J6AHU8"/>
<protein>
    <submittedName>
        <fullName evidence="1">Uncharacterized protein</fullName>
    </submittedName>
</protein>
<dbReference type="EMBL" id="JACXVP010000002">
    <property type="protein sequence ID" value="KAG5623908.1"/>
    <property type="molecule type" value="Genomic_DNA"/>
</dbReference>
<evidence type="ECO:0000313" key="2">
    <source>
        <dbReference type="Proteomes" id="UP000824120"/>
    </source>
</evidence>
<name>A0A9J6AHU8_SOLCO</name>
<proteinExistence type="predicted"/>
<keyword evidence="2" id="KW-1185">Reference proteome</keyword>
<dbReference type="PANTHER" id="PTHR35115:SF1">
    <property type="entry name" value="PROTEIN IN CHLOROPLAST ATPASE BIOGENESIS, CHLOROPLASTIC"/>
    <property type="match status" value="1"/>
</dbReference>
<dbReference type="Proteomes" id="UP000824120">
    <property type="component" value="Chromosome 2"/>
</dbReference>
<comment type="caution">
    <text evidence="1">The sequence shown here is derived from an EMBL/GenBank/DDBJ whole genome shotgun (WGS) entry which is preliminary data.</text>
</comment>
<sequence length="122" mass="13035">FPTIPIINTQVISGKIMKLGGGVGFGCPRAVAFPGILFSRCRPTFRCYSSSSSQDHVSFIKDVAATQAPENLNELLKILQVRGEEIISPGAKQGLVPLVIPLSRRSSDSVTALLRWPTAPSG</sequence>
<dbReference type="OrthoDB" id="1674567at2759"/>
<reference evidence="1 2" key="1">
    <citation type="submission" date="2020-09" db="EMBL/GenBank/DDBJ databases">
        <title>De no assembly of potato wild relative species, Solanum commersonii.</title>
        <authorList>
            <person name="Cho K."/>
        </authorList>
    </citation>
    <scope>NUCLEOTIDE SEQUENCE [LARGE SCALE GENOMIC DNA]</scope>
    <source>
        <strain evidence="1">LZ3.2</strain>
        <tissue evidence="1">Leaf</tissue>
    </source>
</reference>
<dbReference type="InterPro" id="IPR045287">
    <property type="entry name" value="PAB"/>
</dbReference>
<dbReference type="PANTHER" id="PTHR35115">
    <property type="entry name" value="CYCLIN DELTA-3"/>
    <property type="match status" value="1"/>
</dbReference>
<gene>
    <name evidence="1" type="ORF">H5410_009126</name>
</gene>